<gene>
    <name evidence="2" type="ordered locus">Atc_0561</name>
</gene>
<reference evidence="2 3" key="1">
    <citation type="journal article" date="2011" name="J. Genet. Genomics">
        <title>Unraveling the Acidithiobacillus caldus complete genome and its central metabolisms for carbon assimilation.</title>
        <authorList>
            <person name="You X.Y."/>
            <person name="Guo X."/>
            <person name="Zheng H.J."/>
            <person name="Zhang M.J."/>
            <person name="Liu L.J."/>
            <person name="Zhu Y.Q."/>
            <person name="Zhu B."/>
            <person name="Wang S.Y."/>
            <person name="Zhao G.P."/>
            <person name="Poetsch A."/>
            <person name="Jiang C.Y."/>
            <person name="Liu S.J."/>
        </authorList>
    </citation>
    <scope>NUCLEOTIDE SEQUENCE [LARGE SCALE GENOMIC DNA]</scope>
    <source>
        <strain evidence="2 3">SM-1</strain>
    </source>
</reference>
<protein>
    <submittedName>
        <fullName evidence="2">Uncharacterized protein</fullName>
    </submittedName>
</protein>
<proteinExistence type="predicted"/>
<feature type="signal peptide" evidence="1">
    <location>
        <begin position="1"/>
        <end position="33"/>
    </location>
</feature>
<dbReference type="AlphaFoldDB" id="F9ZM96"/>
<dbReference type="HOGENOM" id="CLU_1458294_0_0_6"/>
<name>F9ZM96_ACICS</name>
<keyword evidence="3" id="KW-1185">Reference proteome</keyword>
<feature type="chain" id="PRO_5003392747" evidence="1">
    <location>
        <begin position="34"/>
        <end position="187"/>
    </location>
</feature>
<keyword evidence="1" id="KW-0732">Signal</keyword>
<dbReference type="KEGG" id="acu:Atc_0561"/>
<dbReference type="GeneID" id="92930587"/>
<accession>F9ZM96</accession>
<evidence type="ECO:0000313" key="2">
    <source>
        <dbReference type="EMBL" id="AEK57211.1"/>
    </source>
</evidence>
<dbReference type="Proteomes" id="UP000006135">
    <property type="component" value="Chromosome"/>
</dbReference>
<dbReference type="RefSeq" id="WP_014002375.1">
    <property type="nucleotide sequence ID" value="NC_015850.1"/>
</dbReference>
<dbReference type="EMBL" id="CP002573">
    <property type="protein sequence ID" value="AEK57211.1"/>
    <property type="molecule type" value="Genomic_DNA"/>
</dbReference>
<evidence type="ECO:0000313" key="3">
    <source>
        <dbReference type="Proteomes" id="UP000006135"/>
    </source>
</evidence>
<dbReference type="PROSITE" id="PS51257">
    <property type="entry name" value="PROKAR_LIPOPROTEIN"/>
    <property type="match status" value="1"/>
</dbReference>
<organism evidence="2 3">
    <name type="scientific">Acidithiobacillus caldus (strain SM-1)</name>
    <dbReference type="NCBI Taxonomy" id="990288"/>
    <lineage>
        <taxon>Bacteria</taxon>
        <taxon>Pseudomonadati</taxon>
        <taxon>Pseudomonadota</taxon>
        <taxon>Acidithiobacillia</taxon>
        <taxon>Acidithiobacillales</taxon>
        <taxon>Acidithiobacillaceae</taxon>
        <taxon>Acidithiobacillus</taxon>
    </lineage>
</organism>
<sequence length="187" mass="20091">MQNLLVKRKKLVLSLSAALVGVACLAYGSLSQAAVGGSAQPQVIVHTYRIPNGVVRVESVTWGTPNPVSEQVVRLTPAQAQALASQSLRQVAELQAQLQWQMRWMQQMMETAFAEPFSMVTPPPMTVGWSLPGIPVAAAPGIPQRVQPNVDPHSAPPIPISDVPGHQMVHCRWAQSAPVSPASKTRI</sequence>
<evidence type="ECO:0000256" key="1">
    <source>
        <dbReference type="SAM" id="SignalP"/>
    </source>
</evidence>